<dbReference type="SUPFAM" id="SSF54637">
    <property type="entry name" value="Thioesterase/thiol ester dehydrase-isomerase"/>
    <property type="match status" value="1"/>
</dbReference>
<sequence>MELNVGDIFEWTRKFTLHDTIMFAELTGDRGKHHIEPDEQGRLMVHGLHTASIGTKIGGDLNYIGKEMISDYIRPVFTGDTITCKVTITSVEQCDGYRKVALQSIYHNQNGKEVLIGSSHGIIRDQVETSSS</sequence>
<name>A0A4R4EK38_9BACL</name>
<gene>
    <name evidence="1" type="ORF">E0485_04430</name>
</gene>
<dbReference type="EMBL" id="SKFG01000002">
    <property type="protein sequence ID" value="TCZ80107.1"/>
    <property type="molecule type" value="Genomic_DNA"/>
</dbReference>
<dbReference type="OrthoDB" id="9801625at2"/>
<keyword evidence="2" id="KW-1185">Reference proteome</keyword>
<evidence type="ECO:0000313" key="2">
    <source>
        <dbReference type="Proteomes" id="UP000295418"/>
    </source>
</evidence>
<reference evidence="1 2" key="1">
    <citation type="submission" date="2019-03" db="EMBL/GenBank/DDBJ databases">
        <authorList>
            <person name="Kim M.K.M."/>
        </authorList>
    </citation>
    <scope>NUCLEOTIDE SEQUENCE [LARGE SCALE GENOMIC DNA]</scope>
    <source>
        <strain evidence="1 2">18JY21-1</strain>
    </source>
</reference>
<accession>A0A4R4EK38</accession>
<dbReference type="RefSeq" id="WP_132416753.1">
    <property type="nucleotide sequence ID" value="NZ_SKFG01000002.1"/>
</dbReference>
<comment type="caution">
    <text evidence="1">The sequence shown here is derived from an EMBL/GenBank/DDBJ whole genome shotgun (WGS) entry which is preliminary data.</text>
</comment>
<dbReference type="Proteomes" id="UP000295418">
    <property type="component" value="Unassembled WGS sequence"/>
</dbReference>
<protein>
    <submittedName>
        <fullName evidence="1">Enoyl-CoA hydratase</fullName>
    </submittedName>
</protein>
<dbReference type="InterPro" id="IPR052342">
    <property type="entry name" value="MCH/BMMD"/>
</dbReference>
<proteinExistence type="predicted"/>
<dbReference type="PANTHER" id="PTHR43664:SF1">
    <property type="entry name" value="BETA-METHYLMALYL-COA DEHYDRATASE"/>
    <property type="match status" value="1"/>
</dbReference>
<organism evidence="1 2">
    <name type="scientific">Paenibacillus albiflavus</name>
    <dbReference type="NCBI Taxonomy" id="2545760"/>
    <lineage>
        <taxon>Bacteria</taxon>
        <taxon>Bacillati</taxon>
        <taxon>Bacillota</taxon>
        <taxon>Bacilli</taxon>
        <taxon>Bacillales</taxon>
        <taxon>Paenibacillaceae</taxon>
        <taxon>Paenibacillus</taxon>
    </lineage>
</organism>
<dbReference type="InterPro" id="IPR029069">
    <property type="entry name" value="HotDog_dom_sf"/>
</dbReference>
<dbReference type="Gene3D" id="3.10.129.10">
    <property type="entry name" value="Hotdog Thioesterase"/>
    <property type="match status" value="1"/>
</dbReference>
<evidence type="ECO:0000313" key="1">
    <source>
        <dbReference type="EMBL" id="TCZ80107.1"/>
    </source>
</evidence>
<dbReference type="AlphaFoldDB" id="A0A4R4EK38"/>
<dbReference type="PANTHER" id="PTHR43664">
    <property type="entry name" value="MONOAMINE OXIDASE-RELATED"/>
    <property type="match status" value="1"/>
</dbReference>